<name>A0A1G7HQQ0_9FIRM</name>
<accession>A0A1G7HQQ0</accession>
<keyword evidence="3" id="KW-1185">Reference proteome</keyword>
<keyword evidence="1" id="KW-0472">Membrane</keyword>
<keyword evidence="1" id="KW-0812">Transmembrane</keyword>
<keyword evidence="1" id="KW-1133">Transmembrane helix</keyword>
<proteinExistence type="predicted"/>
<dbReference type="EMBL" id="FNBU01000001">
    <property type="protein sequence ID" value="SDF02686.1"/>
    <property type="molecule type" value="Genomic_DNA"/>
</dbReference>
<organism evidence="2 3">
    <name type="scientific">Sporolituus thermophilus DSM 23256</name>
    <dbReference type="NCBI Taxonomy" id="1123285"/>
    <lineage>
        <taxon>Bacteria</taxon>
        <taxon>Bacillati</taxon>
        <taxon>Bacillota</taxon>
        <taxon>Negativicutes</taxon>
        <taxon>Selenomonadales</taxon>
        <taxon>Sporomusaceae</taxon>
        <taxon>Sporolituus</taxon>
    </lineage>
</organism>
<sequence>MYFLYVDESGDTGIVDSPTRYYVLAGLVVHELASALCTFWLPFYAFFTCQIHSGGRFFIEVIQVYIETKRGRLRAKSATSLNVGERYMFCKEVIWVGKAQRDIKASVFSDVGFSCR</sequence>
<evidence type="ECO:0000256" key="1">
    <source>
        <dbReference type="SAM" id="Phobius"/>
    </source>
</evidence>
<dbReference type="InterPro" id="IPR024524">
    <property type="entry name" value="DUF3800"/>
</dbReference>
<protein>
    <recommendedName>
        <fullName evidence="4">DUF3800 domain-containing protein</fullName>
    </recommendedName>
</protein>
<evidence type="ECO:0008006" key="4">
    <source>
        <dbReference type="Google" id="ProtNLM"/>
    </source>
</evidence>
<feature type="transmembrane region" description="Helical" evidence="1">
    <location>
        <begin position="20"/>
        <end position="47"/>
    </location>
</feature>
<gene>
    <name evidence="2" type="ORF">SAMN05660235_00206</name>
</gene>
<evidence type="ECO:0000313" key="2">
    <source>
        <dbReference type="EMBL" id="SDF02686.1"/>
    </source>
</evidence>
<dbReference type="Pfam" id="PF12686">
    <property type="entry name" value="DUF3800"/>
    <property type="match status" value="1"/>
</dbReference>
<reference evidence="3" key="1">
    <citation type="submission" date="2016-10" db="EMBL/GenBank/DDBJ databases">
        <authorList>
            <person name="Varghese N."/>
            <person name="Submissions S."/>
        </authorList>
    </citation>
    <scope>NUCLEOTIDE SEQUENCE [LARGE SCALE GENOMIC DNA]</scope>
    <source>
        <strain evidence="3">DSM 23256</strain>
    </source>
</reference>
<dbReference type="RefSeq" id="WP_171904558.1">
    <property type="nucleotide sequence ID" value="NZ_FNBU01000001.1"/>
</dbReference>
<evidence type="ECO:0000313" key="3">
    <source>
        <dbReference type="Proteomes" id="UP000243333"/>
    </source>
</evidence>
<dbReference type="AlphaFoldDB" id="A0A1G7HQQ0"/>
<dbReference type="Proteomes" id="UP000243333">
    <property type="component" value="Unassembled WGS sequence"/>
</dbReference>